<dbReference type="InterPro" id="IPR019447">
    <property type="entry name" value="DNA/RNA-bd_Kin17_WH-like_dom"/>
</dbReference>
<dbReference type="GO" id="GO:0005634">
    <property type="term" value="C:nucleus"/>
    <property type="evidence" value="ECO:0007669"/>
    <property type="project" value="TreeGrafter"/>
</dbReference>
<evidence type="ECO:0000256" key="3">
    <source>
        <dbReference type="ARBA" id="ARBA00022771"/>
    </source>
</evidence>
<evidence type="ECO:0000259" key="7">
    <source>
        <dbReference type="PROSITE" id="PS00028"/>
    </source>
</evidence>
<evidence type="ECO:0000256" key="1">
    <source>
        <dbReference type="ARBA" id="ARBA00008517"/>
    </source>
</evidence>
<dbReference type="GO" id="GO:0006260">
    <property type="term" value="P:DNA replication"/>
    <property type="evidence" value="ECO:0007669"/>
    <property type="project" value="TreeGrafter"/>
</dbReference>
<evidence type="ECO:0000256" key="2">
    <source>
        <dbReference type="ARBA" id="ARBA00022723"/>
    </source>
</evidence>
<keyword evidence="4" id="KW-0862">Zinc</keyword>
<dbReference type="SUPFAM" id="SSF57667">
    <property type="entry name" value="beta-beta-alpha zinc fingers"/>
    <property type="match status" value="1"/>
</dbReference>
<dbReference type="InterPro" id="IPR056767">
    <property type="entry name" value="C2H2-Znf_KIN17"/>
</dbReference>
<dbReference type="InterPro" id="IPR036236">
    <property type="entry name" value="Znf_C2H2_sf"/>
</dbReference>
<evidence type="ECO:0000256" key="4">
    <source>
        <dbReference type="ARBA" id="ARBA00022833"/>
    </source>
</evidence>
<dbReference type="GO" id="GO:0008270">
    <property type="term" value="F:zinc ion binding"/>
    <property type="evidence" value="ECO:0007669"/>
    <property type="project" value="UniProtKB-KW"/>
</dbReference>
<dbReference type="PANTHER" id="PTHR12805">
    <property type="entry name" value="KIN17 KIN, ANTIGENIC DETERMINANT OF RECA PROTEIN HOMOLOG"/>
    <property type="match status" value="1"/>
</dbReference>
<dbReference type="PROSITE" id="PS00028">
    <property type="entry name" value="ZINC_FINGER_C2H2_1"/>
    <property type="match status" value="1"/>
</dbReference>
<dbReference type="Pfam" id="PF25095">
    <property type="entry name" value="C2H2-zf_KIN17"/>
    <property type="match status" value="1"/>
</dbReference>
<dbReference type="EMBL" id="CAJVPJ010000139">
    <property type="protein sequence ID" value="CAG8484476.1"/>
    <property type="molecule type" value="Genomic_DNA"/>
</dbReference>
<dbReference type="SMART" id="SM01253">
    <property type="entry name" value="Kin17_mid"/>
    <property type="match status" value="1"/>
</dbReference>
<dbReference type="Pfam" id="PF10357">
    <property type="entry name" value="WH_KIN17"/>
    <property type="match status" value="1"/>
</dbReference>
<dbReference type="InterPro" id="IPR038254">
    <property type="entry name" value="KIN17_WH-like_sf"/>
</dbReference>
<dbReference type="Proteomes" id="UP000789572">
    <property type="component" value="Unassembled WGS sequence"/>
</dbReference>
<keyword evidence="9" id="KW-1185">Reference proteome</keyword>
<accession>A0A9N8WHE0</accession>
<keyword evidence="5" id="KW-0175">Coiled coil</keyword>
<dbReference type="InterPro" id="IPR037321">
    <property type="entry name" value="KIN17-like"/>
</dbReference>
<comment type="caution">
    <text evidence="8">The sequence shown here is derived from an EMBL/GenBank/DDBJ whole genome shotgun (WGS) entry which is preliminary data.</text>
</comment>
<evidence type="ECO:0000313" key="8">
    <source>
        <dbReference type="EMBL" id="CAG8484476.1"/>
    </source>
</evidence>
<dbReference type="AlphaFoldDB" id="A0A9N8WHE0"/>
<feature type="coiled-coil region" evidence="5">
    <location>
        <begin position="183"/>
        <end position="210"/>
    </location>
</feature>
<feature type="compositionally biased region" description="Basic and acidic residues" evidence="6">
    <location>
        <begin position="271"/>
        <end position="280"/>
    </location>
</feature>
<feature type="region of interest" description="Disordered" evidence="6">
    <location>
        <begin position="261"/>
        <end position="280"/>
    </location>
</feature>
<feature type="domain" description="C2H2-type" evidence="7">
    <location>
        <begin position="28"/>
        <end position="50"/>
    </location>
</feature>
<name>A0A9N8WHE0_9GLOM</name>
<proteinExistence type="inferred from homology"/>
<keyword evidence="2" id="KW-0479">Metal-binding</keyword>
<comment type="similarity">
    <text evidence="1">Belongs to the KIN17 family.</text>
</comment>
<evidence type="ECO:0000313" key="9">
    <source>
        <dbReference type="Proteomes" id="UP000789572"/>
    </source>
</evidence>
<dbReference type="FunFam" id="1.10.10.2030:FF:000001">
    <property type="entry name" value="DNA/RNA-binding protein KIN17, putative"/>
    <property type="match status" value="1"/>
</dbReference>
<sequence>MPKHEFLTPKAIANRIKAKGLQKLRWYCQMCQKQCRDENGFQCHIRSESHQRQMGLFSESPEMYMQGYSKEFLDDFIKLLSRRWGTKRVHANLVYQEYISDRHHLHMNATQWETLTDFVKYLGKQGICAVDETSKGWFIAWIDNSPKALARQEAILKKERQEQLDEEQSRRMIDEQVERATKEAAASGMLEKLSENYTELKREAEEEKITLNISATISSTPASTITASSNSSTTPTSTSATPSLSLQKQTQKKSLSALIKESNIQPHKPQPPKEKEQRKLTAMEQIILEETERKKSRLKSHIVTLLNETIYHSKIVSYV</sequence>
<keyword evidence="3" id="KW-0863">Zinc-finger</keyword>
<feature type="region of interest" description="Disordered" evidence="6">
    <location>
        <begin position="220"/>
        <end position="252"/>
    </location>
</feature>
<protein>
    <submittedName>
        <fullName evidence="8">3180_t:CDS:1</fullName>
    </submittedName>
</protein>
<evidence type="ECO:0000256" key="5">
    <source>
        <dbReference type="SAM" id="Coils"/>
    </source>
</evidence>
<gene>
    <name evidence="8" type="ORF">POCULU_LOCUS1727</name>
</gene>
<dbReference type="OrthoDB" id="10266249at2759"/>
<dbReference type="GO" id="GO:0003690">
    <property type="term" value="F:double-stranded DNA binding"/>
    <property type="evidence" value="ECO:0007669"/>
    <property type="project" value="TreeGrafter"/>
</dbReference>
<feature type="compositionally biased region" description="Low complexity" evidence="6">
    <location>
        <begin position="220"/>
        <end position="243"/>
    </location>
</feature>
<evidence type="ECO:0000256" key="6">
    <source>
        <dbReference type="SAM" id="MobiDB-lite"/>
    </source>
</evidence>
<dbReference type="GO" id="GO:0006974">
    <property type="term" value="P:DNA damage response"/>
    <property type="evidence" value="ECO:0007669"/>
    <property type="project" value="TreeGrafter"/>
</dbReference>
<dbReference type="InterPro" id="IPR013087">
    <property type="entry name" value="Znf_C2H2_type"/>
</dbReference>
<dbReference type="Gene3D" id="1.10.10.2030">
    <property type="entry name" value="DNA/RNA-binding protein Kin17, conserved domain"/>
    <property type="match status" value="1"/>
</dbReference>
<reference evidence="8" key="1">
    <citation type="submission" date="2021-06" db="EMBL/GenBank/DDBJ databases">
        <authorList>
            <person name="Kallberg Y."/>
            <person name="Tangrot J."/>
            <person name="Rosling A."/>
        </authorList>
    </citation>
    <scope>NUCLEOTIDE SEQUENCE</scope>
    <source>
        <strain evidence="8">IA702</strain>
    </source>
</reference>
<dbReference type="PANTHER" id="PTHR12805:SF0">
    <property type="entry name" value="DNA_RNA-BINDING PROTEIN KIN17"/>
    <property type="match status" value="1"/>
</dbReference>
<organism evidence="8 9">
    <name type="scientific">Paraglomus occultum</name>
    <dbReference type="NCBI Taxonomy" id="144539"/>
    <lineage>
        <taxon>Eukaryota</taxon>
        <taxon>Fungi</taxon>
        <taxon>Fungi incertae sedis</taxon>
        <taxon>Mucoromycota</taxon>
        <taxon>Glomeromycotina</taxon>
        <taxon>Glomeromycetes</taxon>
        <taxon>Paraglomerales</taxon>
        <taxon>Paraglomeraceae</taxon>
        <taxon>Paraglomus</taxon>
    </lineage>
</organism>